<dbReference type="PANTHER" id="PTHR13710">
    <property type="entry name" value="DNA HELICASE RECQ FAMILY MEMBER"/>
    <property type="match status" value="1"/>
</dbReference>
<dbReference type="NCBIfam" id="TIGR01389">
    <property type="entry name" value="recQ"/>
    <property type="match status" value="1"/>
</dbReference>
<dbReference type="Pfam" id="PF16124">
    <property type="entry name" value="RecQ_Zn_bind"/>
    <property type="match status" value="1"/>
</dbReference>
<evidence type="ECO:0000256" key="6">
    <source>
        <dbReference type="ARBA" id="ARBA00022763"/>
    </source>
</evidence>
<dbReference type="PROSITE" id="PS50967">
    <property type="entry name" value="HRDC"/>
    <property type="match status" value="1"/>
</dbReference>
<comment type="cofactor">
    <cofactor evidence="1">
        <name>Mg(2+)</name>
        <dbReference type="ChEBI" id="CHEBI:18420"/>
    </cofactor>
</comment>
<evidence type="ECO:0000259" key="17">
    <source>
        <dbReference type="PROSITE" id="PS50967"/>
    </source>
</evidence>
<dbReference type="InterPro" id="IPR010997">
    <property type="entry name" value="HRDC-like_sf"/>
</dbReference>
<keyword evidence="14" id="KW-0413">Isomerase</keyword>
<keyword evidence="10" id="KW-0067">ATP-binding</keyword>
<keyword evidence="6" id="KW-0227">DNA damage</keyword>
<feature type="domain" description="Helicase ATP-binding" evidence="18">
    <location>
        <begin position="24"/>
        <end position="193"/>
    </location>
</feature>
<dbReference type="InterPro" id="IPR018982">
    <property type="entry name" value="RQC_domain"/>
</dbReference>
<dbReference type="SUPFAM" id="SSF52540">
    <property type="entry name" value="P-loop containing nucleoside triphosphate hydrolases"/>
    <property type="match status" value="1"/>
</dbReference>
<dbReference type="Proteomes" id="UP000003028">
    <property type="component" value="Unassembled WGS sequence"/>
</dbReference>
<keyword evidence="7 20" id="KW-0378">Hydrolase</keyword>
<evidence type="ECO:0000256" key="8">
    <source>
        <dbReference type="ARBA" id="ARBA00022806"/>
    </source>
</evidence>
<evidence type="ECO:0000256" key="3">
    <source>
        <dbReference type="ARBA" id="ARBA00005446"/>
    </source>
</evidence>
<evidence type="ECO:0000259" key="18">
    <source>
        <dbReference type="PROSITE" id="PS51192"/>
    </source>
</evidence>
<evidence type="ECO:0000256" key="9">
    <source>
        <dbReference type="ARBA" id="ARBA00022833"/>
    </source>
</evidence>
<dbReference type="InterPro" id="IPR002121">
    <property type="entry name" value="HRDC_dom"/>
</dbReference>
<dbReference type="InterPro" id="IPR036390">
    <property type="entry name" value="WH_DNA-bd_sf"/>
</dbReference>
<keyword evidence="5" id="KW-0547">Nucleotide-binding</keyword>
<evidence type="ECO:0000259" key="19">
    <source>
        <dbReference type="PROSITE" id="PS51194"/>
    </source>
</evidence>
<dbReference type="PANTHER" id="PTHR13710:SF105">
    <property type="entry name" value="ATP-DEPENDENT DNA HELICASE Q1"/>
    <property type="match status" value="1"/>
</dbReference>
<dbReference type="GO" id="GO:0016787">
    <property type="term" value="F:hydrolase activity"/>
    <property type="evidence" value="ECO:0007669"/>
    <property type="project" value="UniProtKB-KW"/>
</dbReference>
<evidence type="ECO:0000256" key="7">
    <source>
        <dbReference type="ARBA" id="ARBA00022801"/>
    </source>
</evidence>
<evidence type="ECO:0000256" key="5">
    <source>
        <dbReference type="ARBA" id="ARBA00022741"/>
    </source>
</evidence>
<keyword evidence="9" id="KW-0862">Zinc</keyword>
<dbReference type="GO" id="GO:0046872">
    <property type="term" value="F:metal ion binding"/>
    <property type="evidence" value="ECO:0007669"/>
    <property type="project" value="UniProtKB-KW"/>
</dbReference>
<dbReference type="SMART" id="SM00341">
    <property type="entry name" value="HRDC"/>
    <property type="match status" value="1"/>
</dbReference>
<dbReference type="CDD" id="cd17920">
    <property type="entry name" value="DEXHc_RecQ"/>
    <property type="match status" value="1"/>
</dbReference>
<keyword evidence="4" id="KW-0479">Metal-binding</keyword>
<dbReference type="PROSITE" id="PS51192">
    <property type="entry name" value="HELICASE_ATP_BIND_1"/>
    <property type="match status" value="1"/>
</dbReference>
<proteinExistence type="inferred from homology"/>
<dbReference type="Gene3D" id="1.10.10.10">
    <property type="entry name" value="Winged helix-like DNA-binding domain superfamily/Winged helix DNA-binding domain"/>
    <property type="match status" value="1"/>
</dbReference>
<dbReference type="Gene3D" id="3.40.50.300">
    <property type="entry name" value="P-loop containing nucleotide triphosphate hydrolases"/>
    <property type="match status" value="2"/>
</dbReference>
<dbReference type="GO" id="GO:0005524">
    <property type="term" value="F:ATP binding"/>
    <property type="evidence" value="ECO:0007669"/>
    <property type="project" value="UniProtKB-KW"/>
</dbReference>
<evidence type="ECO:0000256" key="10">
    <source>
        <dbReference type="ARBA" id="ARBA00022840"/>
    </source>
</evidence>
<evidence type="ECO:0000256" key="14">
    <source>
        <dbReference type="ARBA" id="ARBA00023235"/>
    </source>
</evidence>
<dbReference type="SMART" id="SM00956">
    <property type="entry name" value="RQC"/>
    <property type="match status" value="1"/>
</dbReference>
<name>E7FUM4_ERYRH</name>
<dbReference type="InterPro" id="IPR014001">
    <property type="entry name" value="Helicase_ATP-bd"/>
</dbReference>
<comment type="catalytic activity">
    <reaction evidence="15">
        <text>Couples ATP hydrolysis with the unwinding of duplex DNA by translocating in the 3'-5' direction.</text>
        <dbReference type="EC" id="5.6.2.4"/>
    </reaction>
</comment>
<evidence type="ECO:0000256" key="11">
    <source>
        <dbReference type="ARBA" id="ARBA00023125"/>
    </source>
</evidence>
<dbReference type="Pfam" id="PF00271">
    <property type="entry name" value="Helicase_C"/>
    <property type="match status" value="1"/>
</dbReference>
<keyword evidence="13" id="KW-0234">DNA repair</keyword>
<organism evidence="20 21">
    <name type="scientific">Erysipelothrix rhusiopathiae ATCC 19414</name>
    <dbReference type="NCBI Taxonomy" id="525280"/>
    <lineage>
        <taxon>Bacteria</taxon>
        <taxon>Bacillati</taxon>
        <taxon>Bacillota</taxon>
        <taxon>Erysipelotrichia</taxon>
        <taxon>Erysipelotrichales</taxon>
        <taxon>Erysipelotrichaceae</taxon>
        <taxon>Erysipelothrix</taxon>
    </lineage>
</organism>
<evidence type="ECO:0000256" key="12">
    <source>
        <dbReference type="ARBA" id="ARBA00023172"/>
    </source>
</evidence>
<evidence type="ECO:0000256" key="2">
    <source>
        <dbReference type="ARBA" id="ARBA00001947"/>
    </source>
</evidence>
<dbReference type="SUPFAM" id="SSF46785">
    <property type="entry name" value="Winged helix' DNA-binding domain"/>
    <property type="match status" value="1"/>
</dbReference>
<keyword evidence="12" id="KW-0233">DNA recombination</keyword>
<comment type="similarity">
    <text evidence="3">Belongs to the helicase family. RecQ subfamily.</text>
</comment>
<dbReference type="STRING" id="1648.A2I91_05805"/>
<dbReference type="SMART" id="SM00487">
    <property type="entry name" value="DEXDc"/>
    <property type="match status" value="1"/>
</dbReference>
<dbReference type="FunFam" id="3.40.50.300:FF:000296">
    <property type="entry name" value="ATP-dependent DNA helicase RecQ"/>
    <property type="match status" value="1"/>
</dbReference>
<evidence type="ECO:0000256" key="4">
    <source>
        <dbReference type="ARBA" id="ARBA00022723"/>
    </source>
</evidence>
<evidence type="ECO:0000256" key="13">
    <source>
        <dbReference type="ARBA" id="ARBA00023204"/>
    </source>
</evidence>
<dbReference type="PROSITE" id="PS51194">
    <property type="entry name" value="HELICASE_CTER"/>
    <property type="match status" value="1"/>
</dbReference>
<dbReference type="EMBL" id="ACLK02000001">
    <property type="protein sequence ID" value="EFY09485.1"/>
    <property type="molecule type" value="Genomic_DNA"/>
</dbReference>
<dbReference type="OrthoDB" id="9763310at2"/>
<evidence type="ECO:0000313" key="20">
    <source>
        <dbReference type="EMBL" id="EFY09485.1"/>
    </source>
</evidence>
<dbReference type="GO" id="GO:0006310">
    <property type="term" value="P:DNA recombination"/>
    <property type="evidence" value="ECO:0007669"/>
    <property type="project" value="UniProtKB-UniRule"/>
</dbReference>
<dbReference type="InterPro" id="IPR044876">
    <property type="entry name" value="HRDC_dom_sf"/>
</dbReference>
<evidence type="ECO:0000256" key="15">
    <source>
        <dbReference type="ARBA" id="ARBA00034617"/>
    </source>
</evidence>
<accession>E7FUM4</accession>
<comment type="cofactor">
    <cofactor evidence="2">
        <name>Zn(2+)</name>
        <dbReference type="ChEBI" id="CHEBI:29105"/>
    </cofactor>
</comment>
<dbReference type="EC" id="5.6.2.4" evidence="16"/>
<dbReference type="GO" id="GO:0043590">
    <property type="term" value="C:bacterial nucleoid"/>
    <property type="evidence" value="ECO:0007669"/>
    <property type="project" value="TreeGrafter"/>
</dbReference>
<dbReference type="InterPro" id="IPR011545">
    <property type="entry name" value="DEAD/DEAH_box_helicase_dom"/>
</dbReference>
<evidence type="ECO:0000256" key="16">
    <source>
        <dbReference type="NCBIfam" id="TIGR01389"/>
    </source>
</evidence>
<dbReference type="GO" id="GO:0009378">
    <property type="term" value="F:four-way junction helicase activity"/>
    <property type="evidence" value="ECO:0007669"/>
    <property type="project" value="TreeGrafter"/>
</dbReference>
<dbReference type="Pfam" id="PF00270">
    <property type="entry name" value="DEAD"/>
    <property type="match status" value="1"/>
</dbReference>
<keyword evidence="21" id="KW-1185">Reference proteome</keyword>
<dbReference type="Pfam" id="PF00570">
    <property type="entry name" value="HRDC"/>
    <property type="match status" value="1"/>
</dbReference>
<dbReference type="SMART" id="SM00490">
    <property type="entry name" value="HELICc"/>
    <property type="match status" value="1"/>
</dbReference>
<reference evidence="20" key="1">
    <citation type="submission" date="2011-01" db="EMBL/GenBank/DDBJ databases">
        <authorList>
            <person name="Muzny D."/>
            <person name="Qin X."/>
            <person name="Buhay C."/>
            <person name="Dugan-Rocha S."/>
            <person name="Ding Y."/>
            <person name="Chen G."/>
            <person name="Hawes A."/>
            <person name="Holder M."/>
            <person name="Jhangiani S."/>
            <person name="Johnson A."/>
            <person name="Khan Z."/>
            <person name="Li Z."/>
            <person name="Liu W."/>
            <person name="Liu X."/>
            <person name="Perez L."/>
            <person name="Shen H."/>
            <person name="Wang Q."/>
            <person name="Watt J."/>
            <person name="Xi L."/>
            <person name="Xin Y."/>
            <person name="Zhou J."/>
            <person name="Deng J."/>
            <person name="Jiang H."/>
            <person name="Liu Y."/>
            <person name="Qu J."/>
            <person name="Song X.-Z."/>
            <person name="Zhang L."/>
            <person name="Villasana D."/>
            <person name="Johnson A."/>
            <person name="Liu J."/>
            <person name="Liyanage D."/>
            <person name="Lorensuhewa L."/>
            <person name="Robinson T."/>
            <person name="Song A."/>
            <person name="Song B.-B."/>
            <person name="Dinh H."/>
            <person name="Thornton R."/>
            <person name="Coyle M."/>
            <person name="Francisco L."/>
            <person name="Jackson L."/>
            <person name="Javaid M."/>
            <person name="Korchina V."/>
            <person name="Kovar C."/>
            <person name="Mata R."/>
            <person name="Mathew T."/>
            <person name="Ngo R."/>
            <person name="Nguyen L."/>
            <person name="Nguyen N."/>
            <person name="Okwuonu G."/>
            <person name="Ongeri F."/>
            <person name="Pham C."/>
            <person name="Simmons D."/>
            <person name="Wilczek-Boney K."/>
            <person name="Hale W."/>
            <person name="Jakkamsetti A."/>
            <person name="Pham P."/>
            <person name="Ruth R."/>
            <person name="San Lucas F."/>
            <person name="Warren J."/>
            <person name="Zhang J."/>
            <person name="Zhao Z."/>
            <person name="Zhou C."/>
            <person name="Zhu D."/>
            <person name="Lee S."/>
            <person name="Bess C."/>
            <person name="Blankenburg K."/>
            <person name="Forbes L."/>
            <person name="Fu Q."/>
            <person name="Gubbala S."/>
            <person name="Hirani K."/>
            <person name="Jayaseelan J.C."/>
            <person name="Lara F."/>
            <person name="Munidasa M."/>
            <person name="Palculict T."/>
            <person name="Patil S."/>
            <person name="Pu L.-L."/>
            <person name="Saada N."/>
            <person name="Tang L."/>
            <person name="Weissenberger G."/>
            <person name="Zhu Y."/>
            <person name="Hemphill L."/>
            <person name="Shang Y."/>
            <person name="Youmans B."/>
            <person name="Ayvaz T."/>
            <person name="Ross M."/>
            <person name="Santibanez J."/>
            <person name="Aqrawi P."/>
            <person name="Gross S."/>
            <person name="Joshi V."/>
            <person name="Fowler G."/>
            <person name="Nazareth L."/>
            <person name="Reid J."/>
            <person name="Worley K."/>
            <person name="Petrosino J."/>
            <person name="Highlander S."/>
            <person name="Gibbs R."/>
        </authorList>
    </citation>
    <scope>NUCLEOTIDE SEQUENCE [LARGE SCALE GENOMIC DNA]</scope>
    <source>
        <strain evidence="20">ATCC 19414</strain>
    </source>
</reference>
<dbReference type="GO" id="GO:0006281">
    <property type="term" value="P:DNA repair"/>
    <property type="evidence" value="ECO:0007669"/>
    <property type="project" value="UniProtKB-KW"/>
</dbReference>
<dbReference type="AlphaFoldDB" id="E7FUM4"/>
<dbReference type="RefSeq" id="WP_003773415.1">
    <property type="nucleotide sequence ID" value="NZ_ACLK02000001.1"/>
</dbReference>
<dbReference type="InterPro" id="IPR001650">
    <property type="entry name" value="Helicase_C-like"/>
</dbReference>
<feature type="domain" description="HRDC" evidence="17">
    <location>
        <begin position="526"/>
        <end position="600"/>
    </location>
</feature>
<dbReference type="InterPro" id="IPR027417">
    <property type="entry name" value="P-loop_NTPase"/>
</dbReference>
<dbReference type="InterPro" id="IPR032284">
    <property type="entry name" value="RecQ_Zn-bd"/>
</dbReference>
<dbReference type="GO" id="GO:0003677">
    <property type="term" value="F:DNA binding"/>
    <property type="evidence" value="ECO:0007669"/>
    <property type="project" value="UniProtKB-KW"/>
</dbReference>
<protein>
    <recommendedName>
        <fullName evidence="16">DNA helicase RecQ</fullName>
        <ecNumber evidence="16">5.6.2.4</ecNumber>
    </recommendedName>
</protein>
<dbReference type="GO" id="GO:0005737">
    <property type="term" value="C:cytoplasm"/>
    <property type="evidence" value="ECO:0007669"/>
    <property type="project" value="TreeGrafter"/>
</dbReference>
<dbReference type="GO" id="GO:0043138">
    <property type="term" value="F:3'-5' DNA helicase activity"/>
    <property type="evidence" value="ECO:0007669"/>
    <property type="project" value="UniProtKB-EC"/>
</dbReference>
<dbReference type="GO" id="GO:0006260">
    <property type="term" value="P:DNA replication"/>
    <property type="evidence" value="ECO:0007669"/>
    <property type="project" value="InterPro"/>
</dbReference>
<evidence type="ECO:0000313" key="21">
    <source>
        <dbReference type="Proteomes" id="UP000003028"/>
    </source>
</evidence>
<dbReference type="Pfam" id="PF09382">
    <property type="entry name" value="RQC"/>
    <property type="match status" value="1"/>
</dbReference>
<dbReference type="InterPro" id="IPR006293">
    <property type="entry name" value="DNA_helicase_ATP-dep_RecQ_bac"/>
</dbReference>
<keyword evidence="11" id="KW-0238">DNA-binding</keyword>
<keyword evidence="8 20" id="KW-0347">Helicase</keyword>
<comment type="caution">
    <text evidence="20">The sequence shown here is derived from an EMBL/GenBank/DDBJ whole genome shotgun (WGS) entry which is preliminary data.</text>
</comment>
<dbReference type="CDD" id="cd18794">
    <property type="entry name" value="SF2_C_RecQ"/>
    <property type="match status" value="1"/>
</dbReference>
<feature type="domain" description="Helicase C-terminal" evidence="19">
    <location>
        <begin position="219"/>
        <end position="363"/>
    </location>
</feature>
<dbReference type="Gene3D" id="1.10.150.80">
    <property type="entry name" value="HRDC domain"/>
    <property type="match status" value="1"/>
</dbReference>
<dbReference type="GO" id="GO:0009432">
    <property type="term" value="P:SOS response"/>
    <property type="evidence" value="ECO:0007669"/>
    <property type="project" value="UniProtKB-UniRule"/>
</dbReference>
<dbReference type="SUPFAM" id="SSF47819">
    <property type="entry name" value="HRDC-like"/>
    <property type="match status" value="1"/>
</dbReference>
<gene>
    <name evidence="20" type="primary">recQ</name>
    <name evidence="20" type="ORF">HMPREF0357_10280</name>
</gene>
<dbReference type="InterPro" id="IPR004589">
    <property type="entry name" value="DNA_helicase_ATP-dep_RecQ"/>
</dbReference>
<dbReference type="GO" id="GO:0030894">
    <property type="term" value="C:replisome"/>
    <property type="evidence" value="ECO:0007669"/>
    <property type="project" value="TreeGrafter"/>
</dbReference>
<dbReference type="NCBIfam" id="TIGR00614">
    <property type="entry name" value="recQ_fam"/>
    <property type="match status" value="1"/>
</dbReference>
<evidence type="ECO:0000256" key="1">
    <source>
        <dbReference type="ARBA" id="ARBA00001946"/>
    </source>
</evidence>
<dbReference type="InterPro" id="IPR036388">
    <property type="entry name" value="WH-like_DNA-bd_sf"/>
</dbReference>
<sequence length="600" mass="68682">MNTFQVLQDYFGFDAFRSGQEEIVNTILNGQDVLALMPTGGGKSLCYQVPAVMLEGITVVVSPLISLMKDQVNALNLMGIPSAYINSSLNENQKRLVYERALQNHYKLIYVAPEQLLTQRFQTLIQGITISQVSVDEAHCVSQWGNDFRPQYLDIPKFIEMVHPRPVVTAFTATATERVREEIKTNLKLINPLETIQSFDRPNLFFQTNELKDIDKKDYILDYCLNTKDSGIVYCQTRNEVETITNLLRSHHIASAGYHGGMNASERIVNQDAFIQENIQVMVATNAFGMGIDKSNVRFVIHHNMPKELEGYYQEAGRAGRDGQVATCILLFNGKDIRTNQFFIEQLDESHDDQDYLAVVKKRANDRLSQMVDYSKTTQCLRYKLMTYFDEKAPTQCNQCFNCLNHYKSVNVTMEAQKIMSCILRMHERYGTGLVIDVLRGAKTQRILDLDFHELSTYGIMNSYDKSRIEIIIQGLIDVDYIERLTDQYNILKITEKGKSFLINRSDLSIRLPKEKQTPETRTTVHEVDTDLLQALKSIRKELADKRGVPPFIIFSDVSLIDMCSLMPRNPEQFLAVKGVGKKKLELYGAQFLECIHEYI</sequence>